<protein>
    <submittedName>
        <fullName evidence="2">Protein phosphatase</fullName>
    </submittedName>
</protein>
<evidence type="ECO:0000259" key="1">
    <source>
        <dbReference type="PROSITE" id="PS51746"/>
    </source>
</evidence>
<dbReference type="OrthoDB" id="9801841at2"/>
<dbReference type="SUPFAM" id="SSF81606">
    <property type="entry name" value="PP2C-like"/>
    <property type="match status" value="1"/>
</dbReference>
<feature type="domain" description="PPM-type phosphatase" evidence="1">
    <location>
        <begin position="3"/>
        <end position="239"/>
    </location>
</feature>
<dbReference type="AlphaFoldDB" id="A0A1T4MM35"/>
<dbReference type="Proteomes" id="UP000189857">
    <property type="component" value="Unassembled WGS sequence"/>
</dbReference>
<sequence length="243" mass="26893">MASFGKTDTGIKRDSNQDSIFMCDSQVGPLPNLYIVADGMGGHAAGDFASQYAIRLVVDFVKKSTIENPISLLKRAFVYASNEVYKEAEKDKYKNGMGTTMVAAVIIGNELYIANIGDSRLYVIGNEVKQITMDHSLVEELIRNGQLDRKKGRNHPEKNIITRAMGSRDEAMPDFFQITIDENDKVLLCSDGLSNMVEDDEIMDIVCENDDLERIVDSLISRANYYGGNDNISVIVISASSEV</sequence>
<dbReference type="Pfam" id="PF13672">
    <property type="entry name" value="PP2C_2"/>
    <property type="match status" value="1"/>
</dbReference>
<gene>
    <name evidence="2" type="ORF">SAMN02745110_01276</name>
</gene>
<dbReference type="PROSITE" id="PS51746">
    <property type="entry name" value="PPM_2"/>
    <property type="match status" value="1"/>
</dbReference>
<name>A0A1T4MM35_9FIRM</name>
<dbReference type="NCBIfam" id="NF033484">
    <property type="entry name" value="Stp1_PP2C_phos"/>
    <property type="match status" value="1"/>
</dbReference>
<accession>A0A1T4MM35</accession>
<dbReference type="InterPro" id="IPR001932">
    <property type="entry name" value="PPM-type_phosphatase-like_dom"/>
</dbReference>
<organism evidence="2 3">
    <name type="scientific">Eubacterium ruminantium</name>
    <dbReference type="NCBI Taxonomy" id="42322"/>
    <lineage>
        <taxon>Bacteria</taxon>
        <taxon>Bacillati</taxon>
        <taxon>Bacillota</taxon>
        <taxon>Clostridia</taxon>
        <taxon>Eubacteriales</taxon>
        <taxon>Eubacteriaceae</taxon>
        <taxon>Eubacterium</taxon>
    </lineage>
</organism>
<dbReference type="SMART" id="SM00332">
    <property type="entry name" value="PP2Cc"/>
    <property type="match status" value="1"/>
</dbReference>
<dbReference type="InterPro" id="IPR036457">
    <property type="entry name" value="PPM-type-like_dom_sf"/>
</dbReference>
<dbReference type="CDD" id="cd00143">
    <property type="entry name" value="PP2Cc"/>
    <property type="match status" value="1"/>
</dbReference>
<dbReference type="PANTHER" id="PTHR13832:SF860">
    <property type="entry name" value="PROTEIN PHOSPHATASE PHPP"/>
    <property type="match status" value="1"/>
</dbReference>
<evidence type="ECO:0000313" key="3">
    <source>
        <dbReference type="Proteomes" id="UP000189857"/>
    </source>
</evidence>
<reference evidence="2 3" key="1">
    <citation type="submission" date="2017-02" db="EMBL/GenBank/DDBJ databases">
        <authorList>
            <person name="Peterson S.W."/>
        </authorList>
    </citation>
    <scope>NUCLEOTIDE SEQUENCE [LARGE SCALE GENOMIC DNA]</scope>
    <source>
        <strain evidence="2 3">ATCC 17233</strain>
    </source>
</reference>
<dbReference type="GO" id="GO:0004722">
    <property type="term" value="F:protein serine/threonine phosphatase activity"/>
    <property type="evidence" value="ECO:0007669"/>
    <property type="project" value="InterPro"/>
</dbReference>
<dbReference type="Gene3D" id="3.60.40.10">
    <property type="entry name" value="PPM-type phosphatase domain"/>
    <property type="match status" value="1"/>
</dbReference>
<evidence type="ECO:0000313" key="2">
    <source>
        <dbReference type="EMBL" id="SJZ67941.1"/>
    </source>
</evidence>
<dbReference type="RefSeq" id="WP_078787118.1">
    <property type="nucleotide sequence ID" value="NZ_CACZYW010000002.1"/>
</dbReference>
<dbReference type="SMART" id="SM00331">
    <property type="entry name" value="PP2C_SIG"/>
    <property type="match status" value="1"/>
</dbReference>
<dbReference type="EMBL" id="FUXA01000007">
    <property type="protein sequence ID" value="SJZ67941.1"/>
    <property type="molecule type" value="Genomic_DNA"/>
</dbReference>
<dbReference type="PANTHER" id="PTHR13832">
    <property type="entry name" value="PROTEIN PHOSPHATASE 2C"/>
    <property type="match status" value="1"/>
</dbReference>
<proteinExistence type="predicted"/>
<keyword evidence="3" id="KW-1185">Reference proteome</keyword>
<dbReference type="InterPro" id="IPR015655">
    <property type="entry name" value="PP2C"/>
</dbReference>